<proteinExistence type="predicted"/>
<accession>A0ABW1V854</accession>
<evidence type="ECO:0000313" key="2">
    <source>
        <dbReference type="EMBL" id="MFC6334143.1"/>
    </source>
</evidence>
<comment type="caution">
    <text evidence="2">The sequence shown here is derived from an EMBL/GenBank/DDBJ whole genome shotgun (WGS) entry which is preliminary data.</text>
</comment>
<dbReference type="PANTHER" id="PTHR43649">
    <property type="entry name" value="ARABINOSE-BINDING PROTEIN-RELATED"/>
    <property type="match status" value="1"/>
</dbReference>
<dbReference type="Gene3D" id="3.40.190.10">
    <property type="entry name" value="Periplasmic binding protein-like II"/>
    <property type="match status" value="2"/>
</dbReference>
<reference evidence="3" key="1">
    <citation type="journal article" date="2019" name="Int. J. Syst. Evol. Microbiol.">
        <title>The Global Catalogue of Microorganisms (GCM) 10K type strain sequencing project: providing services to taxonomists for standard genome sequencing and annotation.</title>
        <authorList>
            <consortium name="The Broad Institute Genomics Platform"/>
            <consortium name="The Broad Institute Genome Sequencing Center for Infectious Disease"/>
            <person name="Wu L."/>
            <person name="Ma J."/>
        </authorList>
    </citation>
    <scope>NUCLEOTIDE SEQUENCE [LARGE SCALE GENOMIC DNA]</scope>
    <source>
        <strain evidence="3">PCU 280</strain>
    </source>
</reference>
<evidence type="ECO:0000313" key="3">
    <source>
        <dbReference type="Proteomes" id="UP001596233"/>
    </source>
</evidence>
<organism evidence="2 3">
    <name type="scientific">Paenibacillus septentrionalis</name>
    <dbReference type="NCBI Taxonomy" id="429342"/>
    <lineage>
        <taxon>Bacteria</taxon>
        <taxon>Bacillati</taxon>
        <taxon>Bacillota</taxon>
        <taxon>Bacilli</taxon>
        <taxon>Bacillales</taxon>
        <taxon>Paenibacillaceae</taxon>
        <taxon>Paenibacillus</taxon>
    </lineage>
</organism>
<dbReference type="RefSeq" id="WP_379236352.1">
    <property type="nucleotide sequence ID" value="NZ_JBHSTE010000005.1"/>
</dbReference>
<dbReference type="EMBL" id="JBHSTE010000005">
    <property type="protein sequence ID" value="MFC6334143.1"/>
    <property type="molecule type" value="Genomic_DNA"/>
</dbReference>
<dbReference type="Proteomes" id="UP001596233">
    <property type="component" value="Unassembled WGS sequence"/>
</dbReference>
<keyword evidence="1" id="KW-0732">Signal</keyword>
<dbReference type="PROSITE" id="PS51257">
    <property type="entry name" value="PROKAR_LIPOPROTEIN"/>
    <property type="match status" value="1"/>
</dbReference>
<name>A0ABW1V854_9BACL</name>
<dbReference type="SUPFAM" id="SSF53850">
    <property type="entry name" value="Periplasmic binding protein-like II"/>
    <property type="match status" value="1"/>
</dbReference>
<dbReference type="PANTHER" id="PTHR43649:SF33">
    <property type="entry name" value="POLYGALACTURONAN_RHAMNOGALACTURONAN-BINDING PROTEIN YTCQ"/>
    <property type="match status" value="1"/>
</dbReference>
<evidence type="ECO:0000256" key="1">
    <source>
        <dbReference type="ARBA" id="ARBA00022729"/>
    </source>
</evidence>
<gene>
    <name evidence="2" type="ORF">ACFP56_16060</name>
</gene>
<dbReference type="InterPro" id="IPR050490">
    <property type="entry name" value="Bact_solute-bd_prot1"/>
</dbReference>
<protein>
    <submittedName>
        <fullName evidence="2">Extracellular solute-binding protein</fullName>
    </submittedName>
</protein>
<keyword evidence="3" id="KW-1185">Reference proteome</keyword>
<dbReference type="CDD" id="cd13580">
    <property type="entry name" value="PBP2_AlgQ_like_1"/>
    <property type="match status" value="1"/>
</dbReference>
<sequence length="501" mass="57424">MKRPIRAVQSLSQVVLLLLASSLLIGCAASAVTPRKEEIRSAEISIMAPLHFPHSPSDEAIALLEQLTHTKLELNWVPDVIYSDKMNTALTTNSLKKVMFVKYTDYITVKNSIRTGAFWEIGPYLEQFPNLKKLNRDILQQTAVDGNIYGLYTERQSSRQGIILRKDWLDQLGLQEPQTIEELYDILYAFTYDDPDQNGQHDTVGLTDRNDLIYGAFKTLSSYFGTPNNWEIVDGSFVPEFETQGYMDTMNFMKKLYENKLINVDFPVTSKDVQRELLIRGTAGVYIGAMTDVQRLYEEAKRFNEQVEFTVVNRIAGPKGYRIWSIPNFNGLYLFSKKAIPTEEELLRVLSFFDRTMDADVANLLHYGIQDKHYYLKEGKVVLPEELAALRTQEINALYSLMIADSGNPNIMEIAEQHHLWSYAEQLVEDNNQFIVPDPTLGLESLTYDERGGELYKIISDATYNYMLGAIDEHGFAQQVELWRKHGGNQIIAEYNESYFK</sequence>